<dbReference type="AlphaFoldDB" id="A0A5S3N219"/>
<dbReference type="InterPro" id="IPR009057">
    <property type="entry name" value="Homeodomain-like_sf"/>
</dbReference>
<dbReference type="PRINTS" id="PR00032">
    <property type="entry name" value="HTHARAC"/>
</dbReference>
<dbReference type="InterPro" id="IPR018060">
    <property type="entry name" value="HTH_AraC"/>
</dbReference>
<evidence type="ECO:0000259" key="4">
    <source>
        <dbReference type="PROSITE" id="PS01124"/>
    </source>
</evidence>
<dbReference type="SUPFAM" id="SSF46689">
    <property type="entry name" value="Homeodomain-like"/>
    <property type="match status" value="2"/>
</dbReference>
<dbReference type="Pfam" id="PF12833">
    <property type="entry name" value="HTH_18"/>
    <property type="match status" value="1"/>
</dbReference>
<dbReference type="Gene3D" id="1.10.10.60">
    <property type="entry name" value="Homeodomain-like"/>
    <property type="match status" value="2"/>
</dbReference>
<dbReference type="OrthoDB" id="2600165at2"/>
<keyword evidence="6" id="KW-1185">Reference proteome</keyword>
<dbReference type="PROSITE" id="PS01124">
    <property type="entry name" value="HTH_ARAC_FAMILY_2"/>
    <property type="match status" value="1"/>
</dbReference>
<keyword evidence="2" id="KW-0238">DNA-binding</keyword>
<dbReference type="PANTHER" id="PTHR43280:SF28">
    <property type="entry name" value="HTH-TYPE TRANSCRIPTIONAL ACTIVATOR RHAS"/>
    <property type="match status" value="1"/>
</dbReference>
<feature type="domain" description="HTH araC/xylS-type" evidence="4">
    <location>
        <begin position="181"/>
        <end position="279"/>
    </location>
</feature>
<sequence>MIKRKDNILLFDYPLFTIVNLETPSEENLNLPSDACIAYIIEGDEQIFSESENIIAKTNHAILSLCGLTLGGMLSNQPNGNIYSIVVHFNRTVLNKVFEGEKPELWEELEKPVTQFVIQSAASEMVKYYFDTIIKFFENKEAITESILKIKLKEIILFLLQTDNSDYVRNIIKSLFSEREFSFKELVEANIEHTASIENLALVTNSSVSTFKRKFKELYNTTPAKYRLEIKLTKVASLLKTTDSPINSIGYECGFESPEHLSRAFKKQYGISPSKYRLNFLVK</sequence>
<dbReference type="RefSeq" id="WP_138537323.1">
    <property type="nucleotide sequence ID" value="NZ_VANR01000007.1"/>
</dbReference>
<evidence type="ECO:0000256" key="3">
    <source>
        <dbReference type="ARBA" id="ARBA00023163"/>
    </source>
</evidence>
<dbReference type="GO" id="GO:0003700">
    <property type="term" value="F:DNA-binding transcription factor activity"/>
    <property type="evidence" value="ECO:0007669"/>
    <property type="project" value="InterPro"/>
</dbReference>
<comment type="caution">
    <text evidence="5">The sequence shown here is derived from an EMBL/GenBank/DDBJ whole genome shotgun (WGS) entry which is preliminary data.</text>
</comment>
<dbReference type="PANTHER" id="PTHR43280">
    <property type="entry name" value="ARAC-FAMILY TRANSCRIPTIONAL REGULATOR"/>
    <property type="match status" value="1"/>
</dbReference>
<reference evidence="5 6" key="1">
    <citation type="submission" date="2019-05" db="EMBL/GenBank/DDBJ databases">
        <title>Polaribacter aestuariivivens sp. nov., isolated from a tidal flat.</title>
        <authorList>
            <person name="Yoon J.-H."/>
        </authorList>
    </citation>
    <scope>NUCLEOTIDE SEQUENCE [LARGE SCALE GENOMIC DNA]</scope>
    <source>
        <strain evidence="5 6">DBTF-3</strain>
    </source>
</reference>
<evidence type="ECO:0000256" key="2">
    <source>
        <dbReference type="ARBA" id="ARBA00023125"/>
    </source>
</evidence>
<evidence type="ECO:0000313" key="5">
    <source>
        <dbReference type="EMBL" id="TMM28862.1"/>
    </source>
</evidence>
<keyword evidence="1" id="KW-0805">Transcription regulation</keyword>
<keyword evidence="3" id="KW-0804">Transcription</keyword>
<dbReference type="SMART" id="SM00342">
    <property type="entry name" value="HTH_ARAC"/>
    <property type="match status" value="1"/>
</dbReference>
<proteinExistence type="predicted"/>
<accession>A0A5S3N219</accession>
<gene>
    <name evidence="5" type="ORF">FDT66_13235</name>
</gene>
<dbReference type="GO" id="GO:0043565">
    <property type="term" value="F:sequence-specific DNA binding"/>
    <property type="evidence" value="ECO:0007669"/>
    <property type="project" value="InterPro"/>
</dbReference>
<dbReference type="InterPro" id="IPR018062">
    <property type="entry name" value="HTH_AraC-typ_CS"/>
</dbReference>
<dbReference type="EMBL" id="VANR01000007">
    <property type="protein sequence ID" value="TMM28862.1"/>
    <property type="molecule type" value="Genomic_DNA"/>
</dbReference>
<protein>
    <submittedName>
        <fullName evidence="5">Helix-turn-helix transcriptional regulator</fullName>
    </submittedName>
</protein>
<dbReference type="InterPro" id="IPR054015">
    <property type="entry name" value="ExsA-like_N"/>
</dbReference>
<dbReference type="PROSITE" id="PS00041">
    <property type="entry name" value="HTH_ARAC_FAMILY_1"/>
    <property type="match status" value="1"/>
</dbReference>
<organism evidence="5 6">
    <name type="scientific">Polaribacter aestuariivivens</name>
    <dbReference type="NCBI Taxonomy" id="2304626"/>
    <lineage>
        <taxon>Bacteria</taxon>
        <taxon>Pseudomonadati</taxon>
        <taxon>Bacteroidota</taxon>
        <taxon>Flavobacteriia</taxon>
        <taxon>Flavobacteriales</taxon>
        <taxon>Flavobacteriaceae</taxon>
    </lineage>
</organism>
<dbReference type="Pfam" id="PF22200">
    <property type="entry name" value="ExsA_N"/>
    <property type="match status" value="1"/>
</dbReference>
<dbReference type="Proteomes" id="UP000307140">
    <property type="component" value="Unassembled WGS sequence"/>
</dbReference>
<evidence type="ECO:0000313" key="6">
    <source>
        <dbReference type="Proteomes" id="UP000307140"/>
    </source>
</evidence>
<name>A0A5S3N219_9FLAO</name>
<dbReference type="InterPro" id="IPR020449">
    <property type="entry name" value="Tscrpt_reg_AraC-type_HTH"/>
</dbReference>
<evidence type="ECO:0000256" key="1">
    <source>
        <dbReference type="ARBA" id="ARBA00023015"/>
    </source>
</evidence>